<dbReference type="EMBL" id="CM023481">
    <property type="protein sequence ID" value="KAH6947966.1"/>
    <property type="molecule type" value="Genomic_DNA"/>
</dbReference>
<evidence type="ECO:0000313" key="2">
    <source>
        <dbReference type="Proteomes" id="UP000821845"/>
    </source>
</evidence>
<organism evidence="1 2">
    <name type="scientific">Hyalomma asiaticum</name>
    <name type="common">Tick</name>
    <dbReference type="NCBI Taxonomy" id="266040"/>
    <lineage>
        <taxon>Eukaryota</taxon>
        <taxon>Metazoa</taxon>
        <taxon>Ecdysozoa</taxon>
        <taxon>Arthropoda</taxon>
        <taxon>Chelicerata</taxon>
        <taxon>Arachnida</taxon>
        <taxon>Acari</taxon>
        <taxon>Parasitiformes</taxon>
        <taxon>Ixodida</taxon>
        <taxon>Ixodoidea</taxon>
        <taxon>Ixodidae</taxon>
        <taxon>Hyalomminae</taxon>
        <taxon>Hyalomma</taxon>
    </lineage>
</organism>
<comment type="caution">
    <text evidence="1">The sequence shown here is derived from an EMBL/GenBank/DDBJ whole genome shotgun (WGS) entry which is preliminary data.</text>
</comment>
<protein>
    <submittedName>
        <fullName evidence="1">Uncharacterized protein</fullName>
    </submittedName>
</protein>
<name>A0ACB7TP16_HYAAI</name>
<sequence length="227" mass="24734">MCSESTYARSYKIGSDLFSLTSANDDRELHEKPPEAPHPSTEPQKLKKRTIPKDRDESEEELEDMTKEPRKFQAGFTVGLWRKDSTSGSRAVRACESWAPVEQLLRLPAAVTGLSKGTASDVAETSKKEGGAKGEHATPEKKDELSHTEERQEDSKNRPAVDDAAYAAEGVNPPQSSEDMDTNGYASSKRPLDTTDKKTTDSHAEGPPAKTTVTTRAASGPAKYPAR</sequence>
<proteinExistence type="predicted"/>
<accession>A0ACB7TP16</accession>
<evidence type="ECO:0000313" key="1">
    <source>
        <dbReference type="EMBL" id="KAH6947966.1"/>
    </source>
</evidence>
<dbReference type="Proteomes" id="UP000821845">
    <property type="component" value="Chromosome 1"/>
</dbReference>
<reference evidence="1" key="1">
    <citation type="submission" date="2020-05" db="EMBL/GenBank/DDBJ databases">
        <title>Large-scale comparative analyses of tick genomes elucidate their genetic diversity and vector capacities.</title>
        <authorList>
            <person name="Jia N."/>
            <person name="Wang J."/>
            <person name="Shi W."/>
            <person name="Du L."/>
            <person name="Sun Y."/>
            <person name="Zhan W."/>
            <person name="Jiang J."/>
            <person name="Wang Q."/>
            <person name="Zhang B."/>
            <person name="Ji P."/>
            <person name="Sakyi L.B."/>
            <person name="Cui X."/>
            <person name="Yuan T."/>
            <person name="Jiang B."/>
            <person name="Yang W."/>
            <person name="Lam T.T.-Y."/>
            <person name="Chang Q."/>
            <person name="Ding S."/>
            <person name="Wang X."/>
            <person name="Zhu J."/>
            <person name="Ruan X."/>
            <person name="Zhao L."/>
            <person name="Wei J."/>
            <person name="Que T."/>
            <person name="Du C."/>
            <person name="Cheng J."/>
            <person name="Dai P."/>
            <person name="Han X."/>
            <person name="Huang E."/>
            <person name="Gao Y."/>
            <person name="Liu J."/>
            <person name="Shao H."/>
            <person name="Ye R."/>
            <person name="Li L."/>
            <person name="Wei W."/>
            <person name="Wang X."/>
            <person name="Wang C."/>
            <person name="Yang T."/>
            <person name="Huo Q."/>
            <person name="Li W."/>
            <person name="Guo W."/>
            <person name="Chen H."/>
            <person name="Zhou L."/>
            <person name="Ni X."/>
            <person name="Tian J."/>
            <person name="Zhou Y."/>
            <person name="Sheng Y."/>
            <person name="Liu T."/>
            <person name="Pan Y."/>
            <person name="Xia L."/>
            <person name="Li J."/>
            <person name="Zhao F."/>
            <person name="Cao W."/>
        </authorList>
    </citation>
    <scope>NUCLEOTIDE SEQUENCE</scope>
    <source>
        <strain evidence="1">Hyas-2018</strain>
    </source>
</reference>
<keyword evidence="2" id="KW-1185">Reference proteome</keyword>
<gene>
    <name evidence="1" type="ORF">HPB50_022282</name>
</gene>